<dbReference type="EMBL" id="MEZT01000012">
    <property type="protein sequence ID" value="OGD56833.1"/>
    <property type="molecule type" value="Genomic_DNA"/>
</dbReference>
<name>A0A1F5DNW2_9BACT</name>
<dbReference type="AlphaFoldDB" id="A0A1F5DNW2"/>
<evidence type="ECO:0000259" key="1">
    <source>
        <dbReference type="Pfam" id="PF00963"/>
    </source>
</evidence>
<accession>A0A1F5DNW2</accession>
<dbReference type="GO" id="GO:0030246">
    <property type="term" value="F:carbohydrate binding"/>
    <property type="evidence" value="ECO:0007669"/>
    <property type="project" value="InterPro"/>
</dbReference>
<dbReference type="Proteomes" id="UP000178764">
    <property type="component" value="Unassembled WGS sequence"/>
</dbReference>
<protein>
    <recommendedName>
        <fullName evidence="1">Cohesin domain-containing protein</fullName>
    </recommendedName>
</protein>
<evidence type="ECO:0000313" key="2">
    <source>
        <dbReference type="EMBL" id="OGD56833.1"/>
    </source>
</evidence>
<comment type="caution">
    <text evidence="2">The sequence shown here is derived from an EMBL/GenBank/DDBJ whole genome shotgun (WGS) entry which is preliminary data.</text>
</comment>
<proteinExistence type="predicted"/>
<dbReference type="InterPro" id="IPR008965">
    <property type="entry name" value="CBM2/CBM3_carb-bd_dom_sf"/>
</dbReference>
<evidence type="ECO:0000313" key="3">
    <source>
        <dbReference type="Proteomes" id="UP000178764"/>
    </source>
</evidence>
<feature type="domain" description="Cohesin" evidence="1">
    <location>
        <begin position="50"/>
        <end position="168"/>
    </location>
</feature>
<dbReference type="GO" id="GO:0000272">
    <property type="term" value="P:polysaccharide catabolic process"/>
    <property type="evidence" value="ECO:0007669"/>
    <property type="project" value="InterPro"/>
</dbReference>
<dbReference type="InterPro" id="IPR002102">
    <property type="entry name" value="Cohesin_dom"/>
</dbReference>
<reference evidence="2 3" key="1">
    <citation type="journal article" date="2016" name="Nat. Commun.">
        <title>Thousands of microbial genomes shed light on interconnected biogeochemical processes in an aquifer system.</title>
        <authorList>
            <person name="Anantharaman K."/>
            <person name="Brown C.T."/>
            <person name="Hug L.A."/>
            <person name="Sharon I."/>
            <person name="Castelle C.J."/>
            <person name="Probst A.J."/>
            <person name="Thomas B.C."/>
            <person name="Singh A."/>
            <person name="Wilkins M.J."/>
            <person name="Karaoz U."/>
            <person name="Brodie E.L."/>
            <person name="Williams K.H."/>
            <person name="Hubbard S.S."/>
            <person name="Banfield J.F."/>
        </authorList>
    </citation>
    <scope>NUCLEOTIDE SEQUENCE [LARGE SCALE GENOMIC DNA]</scope>
</reference>
<dbReference type="Gene3D" id="2.60.40.680">
    <property type="match status" value="1"/>
</dbReference>
<gene>
    <name evidence="2" type="ORF">A2V71_00965</name>
</gene>
<dbReference type="CDD" id="cd08547">
    <property type="entry name" value="Type_II_cohesin"/>
    <property type="match status" value="1"/>
</dbReference>
<organism evidence="2 3">
    <name type="scientific">Candidatus Berkelbacteria bacterium RBG_13_40_8</name>
    <dbReference type="NCBI Taxonomy" id="1797467"/>
    <lineage>
        <taxon>Bacteria</taxon>
        <taxon>Candidatus Berkelbacteria</taxon>
    </lineage>
</organism>
<dbReference type="Pfam" id="PF00963">
    <property type="entry name" value="Cohesin"/>
    <property type="match status" value="1"/>
</dbReference>
<dbReference type="SUPFAM" id="SSF49384">
    <property type="entry name" value="Carbohydrate-binding domain"/>
    <property type="match status" value="1"/>
</dbReference>
<sequence length="192" mass="20253">MKKNTIFVAIGALLLLLLGAFFILPEKSSNLSQFKIATKSYPATLSLVPSSGDFKVGQTFDVQIKVDTSQKVIDGVDIYFLNYDPKALGVVDSSDQEGTQIKAGSILPIVPYNIVDTQKGQIAFSAIVGGGNQGFSGSGLLATITFKVLAPSSSSKVYFDSTAGVTTDSNIVERGSAQEILGTVINGDYTLQ</sequence>